<dbReference type="OrthoDB" id="9804819at2"/>
<gene>
    <name evidence="5" type="ORF">BEP19_04580</name>
</gene>
<dbReference type="CDD" id="cd03230">
    <property type="entry name" value="ABC_DR_subfamily_A"/>
    <property type="match status" value="1"/>
</dbReference>
<evidence type="ECO:0000259" key="4">
    <source>
        <dbReference type="PROSITE" id="PS50893"/>
    </source>
</evidence>
<dbReference type="InterPro" id="IPR003593">
    <property type="entry name" value="AAA+_ATPase"/>
</dbReference>
<accession>A0A419SLZ9</accession>
<name>A0A419SLZ9_9BACL</name>
<dbReference type="InterPro" id="IPR003439">
    <property type="entry name" value="ABC_transporter-like_ATP-bd"/>
</dbReference>
<evidence type="ECO:0000256" key="3">
    <source>
        <dbReference type="ARBA" id="ARBA00022840"/>
    </source>
</evidence>
<proteinExistence type="predicted"/>
<dbReference type="SUPFAM" id="SSF52540">
    <property type="entry name" value="P-loop containing nucleoside triphosphate hydrolases"/>
    <property type="match status" value="1"/>
</dbReference>
<comment type="caution">
    <text evidence="5">The sequence shown here is derived from an EMBL/GenBank/DDBJ whole genome shotgun (WGS) entry which is preliminary data.</text>
</comment>
<dbReference type="AlphaFoldDB" id="A0A419SLZ9"/>
<dbReference type="PANTHER" id="PTHR42939">
    <property type="entry name" value="ABC TRANSPORTER ATP-BINDING PROTEIN ALBC-RELATED"/>
    <property type="match status" value="1"/>
</dbReference>
<protein>
    <submittedName>
        <fullName evidence="5">Multidrug ABC transporter ATP-binding protein</fullName>
    </submittedName>
</protein>
<dbReference type="PROSITE" id="PS50893">
    <property type="entry name" value="ABC_TRANSPORTER_2"/>
    <property type="match status" value="1"/>
</dbReference>
<dbReference type="PANTHER" id="PTHR42939:SF2">
    <property type="entry name" value="ABC-TYPE TRANSPORTER ATP-BINDING PROTEIN ECSA"/>
    <property type="match status" value="1"/>
</dbReference>
<dbReference type="Proteomes" id="UP000284219">
    <property type="component" value="Unassembled WGS sequence"/>
</dbReference>
<keyword evidence="6" id="KW-1185">Reference proteome</keyword>
<keyword evidence="1" id="KW-0813">Transport</keyword>
<dbReference type="GO" id="GO:0005524">
    <property type="term" value="F:ATP binding"/>
    <property type="evidence" value="ECO:0007669"/>
    <property type="project" value="UniProtKB-KW"/>
</dbReference>
<evidence type="ECO:0000313" key="6">
    <source>
        <dbReference type="Proteomes" id="UP000284219"/>
    </source>
</evidence>
<dbReference type="RefSeq" id="WP_120188921.1">
    <property type="nucleotide sequence ID" value="NZ_MCHY01000007.1"/>
</dbReference>
<feature type="domain" description="ABC transporter" evidence="4">
    <location>
        <begin position="8"/>
        <end position="239"/>
    </location>
</feature>
<organism evidence="5 6">
    <name type="scientific">Ammoniphilus oxalaticus</name>
    <dbReference type="NCBI Taxonomy" id="66863"/>
    <lineage>
        <taxon>Bacteria</taxon>
        <taxon>Bacillati</taxon>
        <taxon>Bacillota</taxon>
        <taxon>Bacilli</taxon>
        <taxon>Bacillales</taxon>
        <taxon>Paenibacillaceae</taxon>
        <taxon>Aneurinibacillus group</taxon>
        <taxon>Ammoniphilus</taxon>
    </lineage>
</organism>
<keyword evidence="2" id="KW-0547">Nucleotide-binding</keyword>
<dbReference type="InterPro" id="IPR051782">
    <property type="entry name" value="ABC_Transporter_VariousFunc"/>
</dbReference>
<sequence length="252" mass="28875">MDSYENILQVSDLIGGYSRRHPILHELTFHVAPGEVVGLVGLNGAGKSTTIKHILGLLEPIQGEILIKGQTRRTSKERYHTALSYVPETPLLYEQLTLWEHMEFMALSYQLDRAELNQRATELMEQFNMKKMKDWLPERFSKGMKQKVMIMNALLAQPAMYIIDEPFVGLDPQAIHALLEQLKMEKQRGAGIFMSTHILATVEHFCDRFILLHEGRILLQGTLSDWRKQTGLAEASLDEIFMTVTEVDRHES</sequence>
<dbReference type="SMART" id="SM00382">
    <property type="entry name" value="AAA"/>
    <property type="match status" value="1"/>
</dbReference>
<dbReference type="Gene3D" id="3.40.50.300">
    <property type="entry name" value="P-loop containing nucleotide triphosphate hydrolases"/>
    <property type="match status" value="1"/>
</dbReference>
<dbReference type="EMBL" id="MCHY01000007">
    <property type="protein sequence ID" value="RKD25100.1"/>
    <property type="molecule type" value="Genomic_DNA"/>
</dbReference>
<dbReference type="Pfam" id="PF00005">
    <property type="entry name" value="ABC_tran"/>
    <property type="match status" value="1"/>
</dbReference>
<evidence type="ECO:0000256" key="1">
    <source>
        <dbReference type="ARBA" id="ARBA00022448"/>
    </source>
</evidence>
<reference evidence="5 6" key="1">
    <citation type="submission" date="2016-08" db="EMBL/GenBank/DDBJ databases">
        <title>Novel Firmicute Genomes.</title>
        <authorList>
            <person name="Poppleton D.I."/>
            <person name="Gribaldo S."/>
        </authorList>
    </citation>
    <scope>NUCLEOTIDE SEQUENCE [LARGE SCALE GENOMIC DNA]</scope>
    <source>
        <strain evidence="5 6">RAOx-1</strain>
    </source>
</reference>
<evidence type="ECO:0000313" key="5">
    <source>
        <dbReference type="EMBL" id="RKD25100.1"/>
    </source>
</evidence>
<dbReference type="GO" id="GO:0016887">
    <property type="term" value="F:ATP hydrolysis activity"/>
    <property type="evidence" value="ECO:0007669"/>
    <property type="project" value="InterPro"/>
</dbReference>
<dbReference type="InterPro" id="IPR027417">
    <property type="entry name" value="P-loop_NTPase"/>
</dbReference>
<keyword evidence="3 5" id="KW-0067">ATP-binding</keyword>
<evidence type="ECO:0000256" key="2">
    <source>
        <dbReference type="ARBA" id="ARBA00022741"/>
    </source>
</evidence>